<dbReference type="Proteomes" id="UP000001072">
    <property type="component" value="Unassembled WGS sequence"/>
</dbReference>
<dbReference type="InParanoid" id="F4RTI8"/>
<evidence type="ECO:0000313" key="2">
    <source>
        <dbReference type="Proteomes" id="UP000001072"/>
    </source>
</evidence>
<gene>
    <name evidence="1" type="ORF">MELLADRAFT_89481</name>
</gene>
<protein>
    <submittedName>
        <fullName evidence="1">Uncharacterized protein</fullName>
    </submittedName>
</protein>
<evidence type="ECO:0000313" key="1">
    <source>
        <dbReference type="EMBL" id="EGG04329.1"/>
    </source>
</evidence>
<proteinExistence type="predicted"/>
<accession>F4RTI8</accession>
<sequence>MEQEERLLFIRSRSHHDLFWYGGGYQRGGSFAIDGGSVHKIQGYGSSHTIQV</sequence>
<name>F4RTI8_MELLP</name>
<organism evidence="2">
    <name type="scientific">Melampsora larici-populina (strain 98AG31 / pathotype 3-4-7)</name>
    <name type="common">Poplar leaf rust fungus</name>
    <dbReference type="NCBI Taxonomy" id="747676"/>
    <lineage>
        <taxon>Eukaryota</taxon>
        <taxon>Fungi</taxon>
        <taxon>Dikarya</taxon>
        <taxon>Basidiomycota</taxon>
        <taxon>Pucciniomycotina</taxon>
        <taxon>Pucciniomycetes</taxon>
        <taxon>Pucciniales</taxon>
        <taxon>Melampsoraceae</taxon>
        <taxon>Melampsora</taxon>
    </lineage>
</organism>
<dbReference type="EMBL" id="GL883119">
    <property type="protein sequence ID" value="EGG04329.1"/>
    <property type="molecule type" value="Genomic_DNA"/>
</dbReference>
<reference evidence="2" key="1">
    <citation type="journal article" date="2011" name="Proc. Natl. Acad. Sci. U.S.A.">
        <title>Obligate biotrophy features unraveled by the genomic analysis of rust fungi.</title>
        <authorList>
            <person name="Duplessis S."/>
            <person name="Cuomo C.A."/>
            <person name="Lin Y.-C."/>
            <person name="Aerts A."/>
            <person name="Tisserant E."/>
            <person name="Veneault-Fourrey C."/>
            <person name="Joly D.L."/>
            <person name="Hacquard S."/>
            <person name="Amselem J."/>
            <person name="Cantarel B.L."/>
            <person name="Chiu R."/>
            <person name="Coutinho P.M."/>
            <person name="Feau N."/>
            <person name="Field M."/>
            <person name="Frey P."/>
            <person name="Gelhaye E."/>
            <person name="Goldberg J."/>
            <person name="Grabherr M.G."/>
            <person name="Kodira C.D."/>
            <person name="Kohler A."/>
            <person name="Kuees U."/>
            <person name="Lindquist E.A."/>
            <person name="Lucas S.M."/>
            <person name="Mago R."/>
            <person name="Mauceli E."/>
            <person name="Morin E."/>
            <person name="Murat C."/>
            <person name="Pangilinan J.L."/>
            <person name="Park R."/>
            <person name="Pearson M."/>
            <person name="Quesneville H."/>
            <person name="Rouhier N."/>
            <person name="Sakthikumar S."/>
            <person name="Salamov A.A."/>
            <person name="Schmutz J."/>
            <person name="Selles B."/>
            <person name="Shapiro H."/>
            <person name="Tanguay P."/>
            <person name="Tuskan G.A."/>
            <person name="Henrissat B."/>
            <person name="Van de Peer Y."/>
            <person name="Rouze P."/>
            <person name="Ellis J.G."/>
            <person name="Dodds P.N."/>
            <person name="Schein J.E."/>
            <person name="Zhong S."/>
            <person name="Hamelin R.C."/>
            <person name="Grigoriev I.V."/>
            <person name="Szabo L.J."/>
            <person name="Martin F."/>
        </authorList>
    </citation>
    <scope>NUCLEOTIDE SEQUENCE [LARGE SCALE GENOMIC DNA]</scope>
    <source>
        <strain evidence="2">98AG31 / pathotype 3-4-7</strain>
    </source>
</reference>
<dbReference type="VEuPathDB" id="FungiDB:MELLADRAFT_89481"/>
<dbReference type="RefSeq" id="XP_007412458.1">
    <property type="nucleotide sequence ID" value="XM_007412396.1"/>
</dbReference>
<dbReference type="GeneID" id="18935212"/>
<dbReference type="AlphaFoldDB" id="F4RTI8"/>
<dbReference type="HOGENOM" id="CLU_3087737_0_0_1"/>
<keyword evidence="2" id="KW-1185">Reference proteome</keyword>
<dbReference type="KEGG" id="mlr:MELLADRAFT_89481"/>